<name>A0A3L9YLH2_9FLAO</name>
<dbReference type="GO" id="GO:0005524">
    <property type="term" value="F:ATP binding"/>
    <property type="evidence" value="ECO:0007669"/>
    <property type="project" value="UniProtKB-KW"/>
</dbReference>
<evidence type="ECO:0000313" key="5">
    <source>
        <dbReference type="EMBL" id="RMA58858.1"/>
    </source>
</evidence>
<dbReference type="PANTHER" id="PTHR43309">
    <property type="entry name" value="5-OXOPROLINASE SUBUNIT C"/>
    <property type="match status" value="1"/>
</dbReference>
<keyword evidence="1" id="KW-0547">Nucleotide-binding</keyword>
<dbReference type="RefSeq" id="WP_121907795.1">
    <property type="nucleotide sequence ID" value="NZ_REFC01000013.1"/>
</dbReference>
<evidence type="ECO:0000256" key="2">
    <source>
        <dbReference type="ARBA" id="ARBA00022801"/>
    </source>
</evidence>
<evidence type="ECO:0000256" key="3">
    <source>
        <dbReference type="ARBA" id="ARBA00022840"/>
    </source>
</evidence>
<proteinExistence type="predicted"/>
<dbReference type="SMART" id="SM00797">
    <property type="entry name" value="AHS2"/>
    <property type="match status" value="1"/>
</dbReference>
<keyword evidence="6" id="KW-1185">Reference proteome</keyword>
<accession>A0A3L9YLH2</accession>
<gene>
    <name evidence="5" type="ORF">BXY75_2238</name>
</gene>
<organism evidence="5 6">
    <name type="scientific">Ulvibacter antarcticus</name>
    <dbReference type="NCBI Taxonomy" id="442714"/>
    <lineage>
        <taxon>Bacteria</taxon>
        <taxon>Pseudomonadati</taxon>
        <taxon>Bacteroidota</taxon>
        <taxon>Flavobacteriia</taxon>
        <taxon>Flavobacteriales</taxon>
        <taxon>Flavobacteriaceae</taxon>
        <taxon>Ulvibacter</taxon>
    </lineage>
</organism>
<reference evidence="5 6" key="1">
    <citation type="submission" date="2018-10" db="EMBL/GenBank/DDBJ databases">
        <title>Genomic Encyclopedia of Archaeal and Bacterial Type Strains, Phase II (KMG-II): from individual species to whole genera.</title>
        <authorList>
            <person name="Goeker M."/>
        </authorList>
    </citation>
    <scope>NUCLEOTIDE SEQUENCE [LARGE SCALE GENOMIC DNA]</scope>
    <source>
        <strain evidence="5 6">DSM 23424</strain>
    </source>
</reference>
<dbReference type="EMBL" id="REFC01000013">
    <property type="protein sequence ID" value="RMA58858.1"/>
    <property type="molecule type" value="Genomic_DNA"/>
</dbReference>
<dbReference type="InterPro" id="IPR052708">
    <property type="entry name" value="PxpC"/>
</dbReference>
<dbReference type="Gene3D" id="2.40.100.10">
    <property type="entry name" value="Cyclophilin-like"/>
    <property type="match status" value="1"/>
</dbReference>
<protein>
    <submittedName>
        <fullName evidence="5">Biotin-dependent carboxylase-like uncharacterized protein</fullName>
    </submittedName>
</protein>
<dbReference type="GO" id="GO:0016787">
    <property type="term" value="F:hydrolase activity"/>
    <property type="evidence" value="ECO:0007669"/>
    <property type="project" value="UniProtKB-KW"/>
</dbReference>
<comment type="caution">
    <text evidence="5">The sequence shown here is derived from an EMBL/GenBank/DDBJ whole genome shotgun (WGS) entry which is preliminary data.</text>
</comment>
<dbReference type="OrthoDB" id="9782422at2"/>
<feature type="domain" description="Carboxyltransferase" evidence="4">
    <location>
        <begin position="23"/>
        <end position="281"/>
    </location>
</feature>
<dbReference type="Proteomes" id="UP000271339">
    <property type="component" value="Unassembled WGS sequence"/>
</dbReference>
<evidence type="ECO:0000256" key="1">
    <source>
        <dbReference type="ARBA" id="ARBA00022741"/>
    </source>
</evidence>
<evidence type="ECO:0000313" key="6">
    <source>
        <dbReference type="Proteomes" id="UP000271339"/>
    </source>
</evidence>
<dbReference type="InterPro" id="IPR003778">
    <property type="entry name" value="CT_A_B"/>
</dbReference>
<sequence length="281" mass="30811">MIKVLSGGLLTSIQDLGRFGYRSSGVPLSGVMDAVSARLANKLMENTPSEALMEITNSGPVLHFLEGAEIAITGAAFKPTINDIGVSMNSRIRVPKDGILKFGLPDYGLRAYLAMKGGFSTEEILGSRSQYQSITKKKRVEKGDSFLLEPFELINGLATASVKVDLKHFSSEMIEVYPGPEFDFLPKSFQKEIVKKPLQILAESNRMAYLLKGFEEFSANEIITGPVQPGTVQLTPSGQCIVLMRDAQTTGGYARILQLSESAISQLSQKRTFEKVYFKLI</sequence>
<dbReference type="InterPro" id="IPR029000">
    <property type="entry name" value="Cyclophilin-like_dom_sf"/>
</dbReference>
<dbReference type="Pfam" id="PF02626">
    <property type="entry name" value="CT_A_B"/>
    <property type="match status" value="1"/>
</dbReference>
<dbReference type="AlphaFoldDB" id="A0A3L9YLH2"/>
<dbReference type="PANTHER" id="PTHR43309:SF5">
    <property type="entry name" value="5-OXOPROLINASE SUBUNIT C"/>
    <property type="match status" value="1"/>
</dbReference>
<keyword evidence="2" id="KW-0378">Hydrolase</keyword>
<evidence type="ECO:0000259" key="4">
    <source>
        <dbReference type="SMART" id="SM00797"/>
    </source>
</evidence>
<keyword evidence="3" id="KW-0067">ATP-binding</keyword>